<name>A0A1F5ZSN5_9BACT</name>
<sequence length="132" mass="14559">MITHQFYVITFFLDAFTSGGIGDKPQRKKAKDASEEAVGAIRRARGLHNRAEQVLTENVERLVRFKRESVSASANPVLAARADAYGTTAYTMVTAALQEHGMRVQHAYENVVETNAALLPELQQEHPVPPAI</sequence>
<reference evidence="1 2" key="1">
    <citation type="journal article" date="2016" name="Nat. Commun.">
        <title>Thousands of microbial genomes shed light on interconnected biogeochemical processes in an aquifer system.</title>
        <authorList>
            <person name="Anantharaman K."/>
            <person name="Brown C.T."/>
            <person name="Hug L.A."/>
            <person name="Sharon I."/>
            <person name="Castelle C.J."/>
            <person name="Probst A.J."/>
            <person name="Thomas B.C."/>
            <person name="Singh A."/>
            <person name="Wilkins M.J."/>
            <person name="Karaoz U."/>
            <person name="Brodie E.L."/>
            <person name="Williams K.H."/>
            <person name="Hubbard S.S."/>
            <person name="Banfield J.F."/>
        </authorList>
    </citation>
    <scope>NUCLEOTIDE SEQUENCE [LARGE SCALE GENOMIC DNA]</scope>
</reference>
<organism evidence="1 2">
    <name type="scientific">Candidatus Gottesmanbacteria bacterium RIFCSPHIGHO2_01_FULL_46_14</name>
    <dbReference type="NCBI Taxonomy" id="1798380"/>
    <lineage>
        <taxon>Bacteria</taxon>
        <taxon>Candidatus Gottesmaniibacteriota</taxon>
    </lineage>
</organism>
<dbReference type="AlphaFoldDB" id="A0A1F5ZSN5"/>
<comment type="caution">
    <text evidence="1">The sequence shown here is derived from an EMBL/GenBank/DDBJ whole genome shotgun (WGS) entry which is preliminary data.</text>
</comment>
<protein>
    <submittedName>
        <fullName evidence="1">Uncharacterized protein</fullName>
    </submittedName>
</protein>
<gene>
    <name evidence="1" type="ORF">A2875_02370</name>
</gene>
<proteinExistence type="predicted"/>
<dbReference type="EMBL" id="MFJJ01000002">
    <property type="protein sequence ID" value="OGG15431.1"/>
    <property type="molecule type" value="Genomic_DNA"/>
</dbReference>
<evidence type="ECO:0000313" key="2">
    <source>
        <dbReference type="Proteomes" id="UP000177416"/>
    </source>
</evidence>
<accession>A0A1F5ZSN5</accession>
<dbReference type="Proteomes" id="UP000177416">
    <property type="component" value="Unassembled WGS sequence"/>
</dbReference>
<evidence type="ECO:0000313" key="1">
    <source>
        <dbReference type="EMBL" id="OGG15431.1"/>
    </source>
</evidence>